<evidence type="ECO:0000313" key="7">
    <source>
        <dbReference type="EMBL" id="VDL88801.1"/>
    </source>
</evidence>
<evidence type="ECO:0000256" key="5">
    <source>
        <dbReference type="SAM" id="Phobius"/>
    </source>
</evidence>
<name>A0A183SDW8_SCHSO</name>
<feature type="transmembrane region" description="Helical" evidence="5">
    <location>
        <begin position="344"/>
        <end position="360"/>
    </location>
</feature>
<dbReference type="PANTHER" id="PTHR46273:SF4">
    <property type="entry name" value="AT19640P"/>
    <property type="match status" value="1"/>
</dbReference>
<feature type="transmembrane region" description="Helical" evidence="5">
    <location>
        <begin position="67"/>
        <end position="92"/>
    </location>
</feature>
<keyword evidence="2 5" id="KW-0812">Transmembrane</keyword>
<organism evidence="9">
    <name type="scientific">Schistocephalus solidus</name>
    <name type="common">Tapeworm</name>
    <dbReference type="NCBI Taxonomy" id="70667"/>
    <lineage>
        <taxon>Eukaryota</taxon>
        <taxon>Metazoa</taxon>
        <taxon>Spiralia</taxon>
        <taxon>Lophotrochozoa</taxon>
        <taxon>Platyhelminthes</taxon>
        <taxon>Cestoda</taxon>
        <taxon>Eucestoda</taxon>
        <taxon>Diphyllobothriidea</taxon>
        <taxon>Diphyllobothriidae</taxon>
        <taxon>Schistocephalus</taxon>
    </lineage>
</organism>
<dbReference type="WBParaSite" id="SSLN_0000249001-mRNA-1">
    <property type="protein sequence ID" value="SSLN_0000249001-mRNA-1"/>
    <property type="gene ID" value="SSLN_0000249001"/>
</dbReference>
<feature type="transmembrane region" description="Helical" evidence="5">
    <location>
        <begin position="152"/>
        <end position="176"/>
    </location>
</feature>
<evidence type="ECO:0000313" key="8">
    <source>
        <dbReference type="Proteomes" id="UP000275846"/>
    </source>
</evidence>
<evidence type="ECO:0000256" key="3">
    <source>
        <dbReference type="ARBA" id="ARBA00022989"/>
    </source>
</evidence>
<reference evidence="7 8" key="2">
    <citation type="submission" date="2018-11" db="EMBL/GenBank/DDBJ databases">
        <authorList>
            <consortium name="Pathogen Informatics"/>
        </authorList>
    </citation>
    <scope>NUCLEOTIDE SEQUENCE [LARGE SCALE GENOMIC DNA]</scope>
    <source>
        <strain evidence="7 8">NST_G2</strain>
    </source>
</reference>
<sequence>MNRSFIPIPNPPISYNCTPIPIIQRLSDSYKDVHVYFVLVWCPLGVLSNILNVVVLNQKSMQTPTNFLLTSLAVSDGLIMFLYIPFTSYFIYGEHMTAAAYPMAIYLILYVNLQNLLHIFSCGIIVTLAVFRLIYAKYLLKCQQWCSHKRAVLAVGLVLFTATFFTIPCIIGHRIFPVNEVLTDGRFTPMEGGLREFDEIYMVNYVQSEWRRRLLYWNAAVMVKLAPLFCFILLSSLLIATLHARVRHARSLSRQSFERKKLTEPSILSQCSSADVVDNPLRRMNEAEKIRERSNSRTTHLLLALMIIYIFAFIPQVILLLMSFGMGICFSETVYDPLGNLMDLLTLLSCGTNFWLYCIMSQQFRETFLKLFCPKRVSAKLQNNQ</sequence>
<dbReference type="AlphaFoldDB" id="A0A183SDW8"/>
<feature type="transmembrane region" description="Helical" evidence="5">
    <location>
        <begin position="301"/>
        <end position="324"/>
    </location>
</feature>
<feature type="domain" description="G-protein coupled receptors family 1 profile" evidence="6">
    <location>
        <begin position="48"/>
        <end position="357"/>
    </location>
</feature>
<gene>
    <name evidence="7" type="ORF">SSLN_LOCUS2416</name>
</gene>
<dbReference type="STRING" id="70667.A0A183SDW8"/>
<proteinExistence type="predicted"/>
<dbReference type="EMBL" id="UYSU01032245">
    <property type="protein sequence ID" value="VDL88801.1"/>
    <property type="molecule type" value="Genomic_DNA"/>
</dbReference>
<dbReference type="GO" id="GO:0005886">
    <property type="term" value="C:plasma membrane"/>
    <property type="evidence" value="ECO:0007669"/>
    <property type="project" value="TreeGrafter"/>
</dbReference>
<evidence type="ECO:0000256" key="2">
    <source>
        <dbReference type="ARBA" id="ARBA00022692"/>
    </source>
</evidence>
<keyword evidence="8" id="KW-1185">Reference proteome</keyword>
<protein>
    <submittedName>
        <fullName evidence="9">Neuromedin-U receptor 1</fullName>
    </submittedName>
</protein>
<dbReference type="SUPFAM" id="SSF81321">
    <property type="entry name" value="Family A G protein-coupled receptor-like"/>
    <property type="match status" value="1"/>
</dbReference>
<dbReference type="PANTHER" id="PTHR46273">
    <property type="entry name" value="MYOSUPPRESSIN RECEPTOR 1, ISOFORM B-RELATED"/>
    <property type="match status" value="1"/>
</dbReference>
<dbReference type="InterPro" id="IPR053219">
    <property type="entry name" value="GPCR_Dmsr-1"/>
</dbReference>
<accession>A0A183SDW8</accession>
<keyword evidence="3 5" id="KW-1133">Transmembrane helix</keyword>
<evidence type="ECO:0000256" key="1">
    <source>
        <dbReference type="ARBA" id="ARBA00004370"/>
    </source>
</evidence>
<dbReference type="OrthoDB" id="5864054at2759"/>
<comment type="subcellular location">
    <subcellularLocation>
        <location evidence="1">Membrane</location>
    </subcellularLocation>
</comment>
<feature type="transmembrane region" description="Helical" evidence="5">
    <location>
        <begin position="35"/>
        <end position="55"/>
    </location>
</feature>
<dbReference type="Pfam" id="PF00001">
    <property type="entry name" value="7tm_1"/>
    <property type="match status" value="1"/>
</dbReference>
<dbReference type="PROSITE" id="PS50262">
    <property type="entry name" value="G_PROTEIN_RECEP_F1_2"/>
    <property type="match status" value="1"/>
</dbReference>
<feature type="transmembrane region" description="Helical" evidence="5">
    <location>
        <begin position="215"/>
        <end position="240"/>
    </location>
</feature>
<dbReference type="InterPro" id="IPR000276">
    <property type="entry name" value="GPCR_Rhodpsn"/>
</dbReference>
<reference evidence="9" key="1">
    <citation type="submission" date="2016-06" db="UniProtKB">
        <authorList>
            <consortium name="WormBaseParasite"/>
        </authorList>
    </citation>
    <scope>IDENTIFICATION</scope>
</reference>
<dbReference type="Gene3D" id="1.20.1070.10">
    <property type="entry name" value="Rhodopsin 7-helix transmembrane proteins"/>
    <property type="match status" value="1"/>
</dbReference>
<keyword evidence="4 5" id="KW-0472">Membrane</keyword>
<dbReference type="CDD" id="cd14978">
    <property type="entry name" value="7tmA_FMRFamide_R-like"/>
    <property type="match status" value="1"/>
</dbReference>
<evidence type="ECO:0000256" key="4">
    <source>
        <dbReference type="ARBA" id="ARBA00023136"/>
    </source>
</evidence>
<dbReference type="InterPro" id="IPR017452">
    <property type="entry name" value="GPCR_Rhodpsn_7TM"/>
</dbReference>
<feature type="transmembrane region" description="Helical" evidence="5">
    <location>
        <begin position="104"/>
        <end position="131"/>
    </location>
</feature>
<dbReference type="Proteomes" id="UP000275846">
    <property type="component" value="Unassembled WGS sequence"/>
</dbReference>
<dbReference type="PRINTS" id="PR00237">
    <property type="entry name" value="GPCRRHODOPSN"/>
</dbReference>
<dbReference type="GO" id="GO:0008528">
    <property type="term" value="F:G protein-coupled peptide receptor activity"/>
    <property type="evidence" value="ECO:0007669"/>
    <property type="project" value="TreeGrafter"/>
</dbReference>
<evidence type="ECO:0000259" key="6">
    <source>
        <dbReference type="PROSITE" id="PS50262"/>
    </source>
</evidence>
<evidence type="ECO:0000313" key="9">
    <source>
        <dbReference type="WBParaSite" id="SSLN_0000249001-mRNA-1"/>
    </source>
</evidence>